<dbReference type="Pfam" id="PF22697">
    <property type="entry name" value="SOS1_NGEF_PH"/>
    <property type="match status" value="1"/>
</dbReference>
<evidence type="ECO:0000313" key="3">
    <source>
        <dbReference type="Proteomes" id="UP000694941"/>
    </source>
</evidence>
<accession>A0ABM1BFT4</accession>
<feature type="domain" description="PH" evidence="2">
    <location>
        <begin position="1"/>
        <end position="89"/>
    </location>
</feature>
<proteinExistence type="predicted"/>
<feature type="region of interest" description="Disordered" evidence="1">
    <location>
        <begin position="1077"/>
        <end position="1104"/>
    </location>
</feature>
<dbReference type="Proteomes" id="UP000694941">
    <property type="component" value="Unplaced"/>
</dbReference>
<keyword evidence="3" id="KW-1185">Reference proteome</keyword>
<feature type="compositionally biased region" description="Basic and acidic residues" evidence="1">
    <location>
        <begin position="705"/>
        <end position="715"/>
    </location>
</feature>
<evidence type="ECO:0000256" key="1">
    <source>
        <dbReference type="SAM" id="MobiDB-lite"/>
    </source>
</evidence>
<feature type="compositionally biased region" description="Basic and acidic residues" evidence="1">
    <location>
        <begin position="132"/>
        <end position="144"/>
    </location>
</feature>
<organism evidence="3 4">
    <name type="scientific">Limulus polyphemus</name>
    <name type="common">Atlantic horseshoe crab</name>
    <dbReference type="NCBI Taxonomy" id="6850"/>
    <lineage>
        <taxon>Eukaryota</taxon>
        <taxon>Metazoa</taxon>
        <taxon>Ecdysozoa</taxon>
        <taxon>Arthropoda</taxon>
        <taxon>Chelicerata</taxon>
        <taxon>Merostomata</taxon>
        <taxon>Xiphosura</taxon>
        <taxon>Limulidae</taxon>
        <taxon>Limulus</taxon>
    </lineage>
</organism>
<dbReference type="SUPFAM" id="SSF50729">
    <property type="entry name" value="PH domain-like"/>
    <property type="match status" value="1"/>
</dbReference>
<name>A0ABM1BFT4_LIMPO</name>
<sequence length="1193" mass="135727">MFRMLGAKASRHLFLFDKMLLIVKKKEEGKLSYKGHITCSNLMLIESIQGEPLCFHVIPFNNPRLQYTFQAHNLKQKREWCLELKRVILENYNAVIPSKARQLVMELGQNKETESGLSDKSNSKRHLSAPEYLEKRKQERRKSEISLNKTFKLKKGNKKNDMLSPKGSPAEKHRGRKFRSASHDATAFLSVPSHHQERRASFDIACSPIQRTMYCFENANKPDIATNDSAKIFLPSPISTQNEGATIDMDDESSLSDIPKTPEKIKNENSHWNAWNNLPDETTDTEIEDNYDKTGINRILQHCPPLRQVRTEKEMLEDLAGEYVTFVFAHRYACRDLSKSNERRSSQFSTHQSYRSTTANQLNQSGTSKENRIKPVSKSASSSLANITKQGSFNDNSNKDGDYDNLINLWYNLETTPVGTKNSGEICSTMDAPLWKQNAVIQRVHSYTSITKVKVPSASLDYSHSFRQPSTKNPGLPHKPKIIPQAETQSKDYEELTLFSVPPTPASNFRENLNQTVPAMCLTQRNNYFSNNCRSFHKSSQFGWNHNVELESRKSVDYQDVARSKMRVKTNHNQYGDHQSFIGTSKRSFPEDFMDDLKHYMASSSHTKHQNFRFPVNSRDTLATCATTPAASIENMSLHPEHRLYRQVSSRYATLRAVISSISSKISVLKVNLGYSMTDQSDNESMMSHTSDSPKSVQLASHSGTRSDQDTDHKVPKTHISNSFVRVCSTTKKQQLGKDVEARKTKSILNNVIRRKNSVHIQKPGSSVIGARIAGLHEAEYCVPSSLFVCHKLRSSKEIEVRPDSLLSNSSNITSSSDGDKFSGGSDFHSTLESLVPLSGNVTHTVVNDRETLLDNSEDSEDSFYERSFEAIEGTMSEDLFRDSAIYSDPDNADLSTEEFSPIAKHEEFLAPCEFQKNYKTKNHIEDNNKDLYCLDKLTCGNNIQNCEKLYCKTNLDHPEQTIKDTEDVEIKKDSNFSELTLEKVHNTVPRRIEILSTRPVNVAIIQKFKNLRENNKFQKELTPSPADNISIENKKKETDDIQKTFIPSVVKRQNFITQRNLDSSLVESFKTIQQKQQDNIKNQKEPSPSLVEGSTTNQQRNRNNTVIQKECTHSLVCGLKSIQQRWCTQKSNQYIEEDESSSEFPNPCLNTVTESVIKEVTTLFNSVEPFDTQPLPVKGWVKHIVSKFQNES</sequence>
<reference evidence="4" key="1">
    <citation type="submission" date="2025-08" db="UniProtKB">
        <authorList>
            <consortium name="RefSeq"/>
        </authorList>
    </citation>
    <scope>IDENTIFICATION</scope>
    <source>
        <tissue evidence="4">Muscle</tissue>
    </source>
</reference>
<dbReference type="Gene3D" id="2.30.29.30">
    <property type="entry name" value="Pleckstrin-homology domain (PH domain)/Phosphotyrosine-binding domain (PTB)"/>
    <property type="match status" value="1"/>
</dbReference>
<dbReference type="RefSeq" id="XP_013781141.1">
    <property type="nucleotide sequence ID" value="XM_013925687.2"/>
</dbReference>
<dbReference type="GeneID" id="106465458"/>
<dbReference type="InterPro" id="IPR001849">
    <property type="entry name" value="PH_domain"/>
</dbReference>
<feature type="compositionally biased region" description="Polar residues" evidence="1">
    <location>
        <begin position="680"/>
        <end position="704"/>
    </location>
</feature>
<feature type="region of interest" description="Disordered" evidence="1">
    <location>
        <begin position="339"/>
        <end position="398"/>
    </location>
</feature>
<dbReference type="InterPro" id="IPR011993">
    <property type="entry name" value="PH-like_dom_sf"/>
</dbReference>
<feature type="region of interest" description="Disordered" evidence="1">
    <location>
        <begin position="112"/>
        <end position="180"/>
    </location>
</feature>
<dbReference type="PROSITE" id="PS50003">
    <property type="entry name" value="PH_DOMAIN"/>
    <property type="match status" value="1"/>
</dbReference>
<feature type="region of interest" description="Disordered" evidence="1">
    <location>
        <begin position="680"/>
        <end position="716"/>
    </location>
</feature>
<feature type="compositionally biased region" description="Polar residues" evidence="1">
    <location>
        <begin position="346"/>
        <end position="368"/>
    </location>
</feature>
<evidence type="ECO:0000259" key="2">
    <source>
        <dbReference type="PROSITE" id="PS50003"/>
    </source>
</evidence>
<feature type="compositionally biased region" description="Polar residues" evidence="1">
    <location>
        <begin position="378"/>
        <end position="396"/>
    </location>
</feature>
<dbReference type="PANTHER" id="PTHR45924">
    <property type="entry name" value="FI17866P1"/>
    <property type="match status" value="1"/>
</dbReference>
<protein>
    <submittedName>
        <fullName evidence="4">Uncharacterized protein LOC106465458</fullName>
    </submittedName>
</protein>
<dbReference type="PANTHER" id="PTHR45924:SF2">
    <property type="entry name" value="FI17866P1"/>
    <property type="match status" value="1"/>
</dbReference>
<evidence type="ECO:0000313" key="4">
    <source>
        <dbReference type="RefSeq" id="XP_013781141.1"/>
    </source>
</evidence>
<gene>
    <name evidence="4" type="primary">LOC106465458</name>
</gene>
<dbReference type="InterPro" id="IPR055251">
    <property type="entry name" value="SOS1_NGEF_PH"/>
</dbReference>